<dbReference type="AlphaFoldDB" id="A0A2G5CGB1"/>
<dbReference type="EMBL" id="KZ305073">
    <property type="protein sequence ID" value="PIA30299.1"/>
    <property type="molecule type" value="Genomic_DNA"/>
</dbReference>
<keyword evidence="3" id="KW-1185">Reference proteome</keyword>
<keyword evidence="1" id="KW-1133">Transmembrane helix</keyword>
<evidence type="ECO:0000313" key="2">
    <source>
        <dbReference type="EMBL" id="PIA30299.1"/>
    </source>
</evidence>
<evidence type="ECO:0000313" key="3">
    <source>
        <dbReference type="Proteomes" id="UP000230069"/>
    </source>
</evidence>
<feature type="transmembrane region" description="Helical" evidence="1">
    <location>
        <begin position="34"/>
        <end position="53"/>
    </location>
</feature>
<dbReference type="Proteomes" id="UP000230069">
    <property type="component" value="Unassembled WGS sequence"/>
</dbReference>
<proteinExistence type="predicted"/>
<accession>A0A2G5CGB1</accession>
<gene>
    <name evidence="2" type="ORF">AQUCO_05600016v1</name>
</gene>
<keyword evidence="1" id="KW-0812">Transmembrane</keyword>
<reference evidence="2 3" key="1">
    <citation type="submission" date="2017-09" db="EMBL/GenBank/DDBJ databases">
        <title>WGS assembly of Aquilegia coerulea Goldsmith.</title>
        <authorList>
            <person name="Hodges S."/>
            <person name="Kramer E."/>
            <person name="Nordborg M."/>
            <person name="Tomkins J."/>
            <person name="Borevitz J."/>
            <person name="Derieg N."/>
            <person name="Yan J."/>
            <person name="Mihaltcheva S."/>
            <person name="Hayes R.D."/>
            <person name="Rokhsar D."/>
        </authorList>
    </citation>
    <scope>NUCLEOTIDE SEQUENCE [LARGE SCALE GENOMIC DNA]</scope>
    <source>
        <strain evidence="3">cv. Goldsmith</strain>
    </source>
</reference>
<name>A0A2G5CGB1_AQUCA</name>
<organism evidence="2 3">
    <name type="scientific">Aquilegia coerulea</name>
    <name type="common">Rocky mountain columbine</name>
    <dbReference type="NCBI Taxonomy" id="218851"/>
    <lineage>
        <taxon>Eukaryota</taxon>
        <taxon>Viridiplantae</taxon>
        <taxon>Streptophyta</taxon>
        <taxon>Embryophyta</taxon>
        <taxon>Tracheophyta</taxon>
        <taxon>Spermatophyta</taxon>
        <taxon>Magnoliopsida</taxon>
        <taxon>Ranunculales</taxon>
        <taxon>Ranunculaceae</taxon>
        <taxon>Thalictroideae</taxon>
        <taxon>Aquilegia</taxon>
    </lineage>
</organism>
<protein>
    <submittedName>
        <fullName evidence="2">Uncharacterized protein</fullName>
    </submittedName>
</protein>
<dbReference type="InParanoid" id="A0A2G5CGB1"/>
<evidence type="ECO:0000256" key="1">
    <source>
        <dbReference type="SAM" id="Phobius"/>
    </source>
</evidence>
<keyword evidence="1" id="KW-0472">Membrane</keyword>
<sequence>MVIESQLNPRKRVLVVGKSTKYCQFVHLVQGSNFLTNSLFFLLFSVYLSVSLFPHTYHSLWSTDNFNPESVS</sequence>